<feature type="region of interest" description="Disordered" evidence="1">
    <location>
        <begin position="1"/>
        <end position="121"/>
    </location>
</feature>
<feature type="compositionally biased region" description="Low complexity" evidence="1">
    <location>
        <begin position="14"/>
        <end position="39"/>
    </location>
</feature>
<dbReference type="InParanoid" id="A0A6P5LF40"/>
<gene>
    <name evidence="3" type="primary">LOC110216640</name>
</gene>
<protein>
    <submittedName>
        <fullName evidence="3">Uncharacterized protein LOC110216640</fullName>
    </submittedName>
</protein>
<sequence>PGLSPSQPQPRPFGSGQATASASASSPSSSPSSSPTAGSAGRGTSGAEGDGEAAGVGPAEVSEHRQRRVGGNAGGPGSPGVSEGAGWRREAGPGAGTRDRPGPRVDGLHGHATPWPGGRKRLESRILGAESLASRGHAALQEIPGRGVRRLGSVRGALDSWTREP</sequence>
<accession>A0A6P5LF40</accession>
<feature type="non-terminal residue" evidence="3">
    <location>
        <position position="1"/>
    </location>
</feature>
<evidence type="ECO:0000313" key="2">
    <source>
        <dbReference type="Proteomes" id="UP000515140"/>
    </source>
</evidence>
<name>A0A6P5LF40_PHACI</name>
<evidence type="ECO:0000313" key="3">
    <source>
        <dbReference type="RefSeq" id="XP_020854161.1"/>
    </source>
</evidence>
<dbReference type="AlphaFoldDB" id="A0A6P5LF40"/>
<organism evidence="2 3">
    <name type="scientific">Phascolarctos cinereus</name>
    <name type="common">Koala</name>
    <dbReference type="NCBI Taxonomy" id="38626"/>
    <lineage>
        <taxon>Eukaryota</taxon>
        <taxon>Metazoa</taxon>
        <taxon>Chordata</taxon>
        <taxon>Craniata</taxon>
        <taxon>Vertebrata</taxon>
        <taxon>Euteleostomi</taxon>
        <taxon>Mammalia</taxon>
        <taxon>Metatheria</taxon>
        <taxon>Diprotodontia</taxon>
        <taxon>Phascolarctidae</taxon>
        <taxon>Phascolarctos</taxon>
    </lineage>
</organism>
<reference evidence="3" key="1">
    <citation type="submission" date="2025-08" db="UniProtKB">
        <authorList>
            <consortium name="RefSeq"/>
        </authorList>
    </citation>
    <scope>IDENTIFICATION</scope>
    <source>
        <tissue evidence="3">Spleen</tissue>
    </source>
</reference>
<feature type="compositionally biased region" description="Gly residues" evidence="1">
    <location>
        <begin position="40"/>
        <end position="54"/>
    </location>
</feature>
<keyword evidence="2" id="KW-1185">Reference proteome</keyword>
<dbReference type="GeneID" id="110216640"/>
<feature type="compositionally biased region" description="Basic and acidic residues" evidence="1">
    <location>
        <begin position="86"/>
        <end position="109"/>
    </location>
</feature>
<dbReference type="Proteomes" id="UP000515140">
    <property type="component" value="Unplaced"/>
</dbReference>
<proteinExistence type="predicted"/>
<dbReference type="RefSeq" id="XP_020854161.1">
    <property type="nucleotide sequence ID" value="XM_020998502.1"/>
</dbReference>
<evidence type="ECO:0000256" key="1">
    <source>
        <dbReference type="SAM" id="MobiDB-lite"/>
    </source>
</evidence>
<dbReference type="KEGG" id="pcw:110216640"/>